<name>A0A9D1J2K7_9FIRM</name>
<evidence type="ECO:0000313" key="2">
    <source>
        <dbReference type="Proteomes" id="UP000824232"/>
    </source>
</evidence>
<organism evidence="1 2">
    <name type="scientific">Candidatus Onthousia excrementipullorum</name>
    <dbReference type="NCBI Taxonomy" id="2840884"/>
    <lineage>
        <taxon>Bacteria</taxon>
        <taxon>Bacillati</taxon>
        <taxon>Bacillota</taxon>
        <taxon>Bacilli</taxon>
        <taxon>Candidatus Onthousia</taxon>
    </lineage>
</organism>
<dbReference type="InterPro" id="IPR036249">
    <property type="entry name" value="Thioredoxin-like_sf"/>
</dbReference>
<proteinExistence type="predicted"/>
<protein>
    <submittedName>
        <fullName evidence="1">Thioredoxin family protein</fullName>
    </submittedName>
</protein>
<dbReference type="SUPFAM" id="SSF52833">
    <property type="entry name" value="Thioredoxin-like"/>
    <property type="match status" value="1"/>
</dbReference>
<dbReference type="AlphaFoldDB" id="A0A9D1J2K7"/>
<dbReference type="Pfam" id="PF20207">
    <property type="entry name" value="DUF6568"/>
    <property type="match status" value="1"/>
</dbReference>
<reference evidence="1" key="1">
    <citation type="submission" date="2020-10" db="EMBL/GenBank/DDBJ databases">
        <authorList>
            <person name="Gilroy R."/>
        </authorList>
    </citation>
    <scope>NUCLEOTIDE SEQUENCE</scope>
    <source>
        <strain evidence="1">CHK184-20233</strain>
    </source>
</reference>
<comment type="caution">
    <text evidence="1">The sequence shown here is derived from an EMBL/GenBank/DDBJ whole genome shotgun (WGS) entry which is preliminary data.</text>
</comment>
<evidence type="ECO:0000313" key="1">
    <source>
        <dbReference type="EMBL" id="HIR58582.1"/>
    </source>
</evidence>
<reference evidence="1" key="2">
    <citation type="journal article" date="2021" name="PeerJ">
        <title>Extensive microbial diversity within the chicken gut microbiome revealed by metagenomics and culture.</title>
        <authorList>
            <person name="Gilroy R."/>
            <person name="Ravi A."/>
            <person name="Getino M."/>
            <person name="Pursley I."/>
            <person name="Horton D.L."/>
            <person name="Alikhan N.F."/>
            <person name="Baker D."/>
            <person name="Gharbi K."/>
            <person name="Hall N."/>
            <person name="Watson M."/>
            <person name="Adriaenssens E.M."/>
            <person name="Foster-Nyarko E."/>
            <person name="Jarju S."/>
            <person name="Secka A."/>
            <person name="Antonio M."/>
            <person name="Oren A."/>
            <person name="Chaudhuri R.R."/>
            <person name="La Ragione R."/>
            <person name="Hildebrand F."/>
            <person name="Pallen M.J."/>
        </authorList>
    </citation>
    <scope>NUCLEOTIDE SEQUENCE</scope>
    <source>
        <strain evidence="1">CHK184-20233</strain>
    </source>
</reference>
<gene>
    <name evidence="1" type="ORF">IAB38_00880</name>
</gene>
<dbReference type="Proteomes" id="UP000824232">
    <property type="component" value="Unassembled WGS sequence"/>
</dbReference>
<dbReference type="EMBL" id="DVHC01000012">
    <property type="protein sequence ID" value="HIR58582.1"/>
    <property type="molecule type" value="Genomic_DNA"/>
</dbReference>
<sequence>MNEVIKKVDFDEFKSIINANGYNMVYLSQKGCSHCESFKEKLTKVLENNKLLSYEMDISSLNSNELNELEAIFKTDGFNLSGTPTLIIVGNGIVDTRVGDISEDEIITFLREYKFID</sequence>
<accession>A0A9D1J2K7</accession>
<dbReference type="CDD" id="cd02947">
    <property type="entry name" value="TRX_family"/>
    <property type="match status" value="1"/>
</dbReference>
<dbReference type="InterPro" id="IPR046698">
    <property type="entry name" value="PedC-like"/>
</dbReference>
<dbReference type="Gene3D" id="3.40.30.10">
    <property type="entry name" value="Glutaredoxin"/>
    <property type="match status" value="1"/>
</dbReference>